<feature type="region of interest" description="Disordered" evidence="1">
    <location>
        <begin position="1"/>
        <end position="24"/>
    </location>
</feature>
<evidence type="ECO:0000313" key="2">
    <source>
        <dbReference type="EMBL" id="MEQ2300357.1"/>
    </source>
</evidence>
<comment type="caution">
    <text evidence="2">The sequence shown here is derived from an EMBL/GenBank/DDBJ whole genome shotgun (WGS) entry which is preliminary data.</text>
</comment>
<gene>
    <name evidence="2" type="ORF">AMECASPLE_024582</name>
</gene>
<feature type="compositionally biased region" description="Low complexity" evidence="1">
    <location>
        <begin position="14"/>
        <end position="23"/>
    </location>
</feature>
<protein>
    <submittedName>
        <fullName evidence="2">Uncharacterized protein</fullName>
    </submittedName>
</protein>
<name>A0ABV0Z2F4_9TELE</name>
<dbReference type="Proteomes" id="UP001469553">
    <property type="component" value="Unassembled WGS sequence"/>
</dbReference>
<accession>A0ABV0Z2F4</accession>
<evidence type="ECO:0000256" key="1">
    <source>
        <dbReference type="SAM" id="MobiDB-lite"/>
    </source>
</evidence>
<dbReference type="EMBL" id="JAHRIP010049379">
    <property type="protein sequence ID" value="MEQ2300357.1"/>
    <property type="molecule type" value="Genomic_DNA"/>
</dbReference>
<proteinExistence type="predicted"/>
<sequence>MKMTFHHQLQNSKPPELSVSTTPPVTPPQKCIAVYLMQVVKNESLWKEPRKIKRQNMELMNKLKEELKAEIYRKKYERKTRHPVCTEAFLPQRRQKFVLNVK</sequence>
<organism evidence="2 3">
    <name type="scientific">Ameca splendens</name>
    <dbReference type="NCBI Taxonomy" id="208324"/>
    <lineage>
        <taxon>Eukaryota</taxon>
        <taxon>Metazoa</taxon>
        <taxon>Chordata</taxon>
        <taxon>Craniata</taxon>
        <taxon>Vertebrata</taxon>
        <taxon>Euteleostomi</taxon>
        <taxon>Actinopterygii</taxon>
        <taxon>Neopterygii</taxon>
        <taxon>Teleostei</taxon>
        <taxon>Neoteleostei</taxon>
        <taxon>Acanthomorphata</taxon>
        <taxon>Ovalentaria</taxon>
        <taxon>Atherinomorphae</taxon>
        <taxon>Cyprinodontiformes</taxon>
        <taxon>Goodeidae</taxon>
        <taxon>Ameca</taxon>
    </lineage>
</organism>
<reference evidence="2 3" key="1">
    <citation type="submission" date="2021-06" db="EMBL/GenBank/DDBJ databases">
        <authorList>
            <person name="Palmer J.M."/>
        </authorList>
    </citation>
    <scope>NUCLEOTIDE SEQUENCE [LARGE SCALE GENOMIC DNA]</scope>
    <source>
        <strain evidence="2 3">AS_MEX2019</strain>
        <tissue evidence="2">Muscle</tissue>
    </source>
</reference>
<evidence type="ECO:0000313" key="3">
    <source>
        <dbReference type="Proteomes" id="UP001469553"/>
    </source>
</evidence>
<keyword evidence="3" id="KW-1185">Reference proteome</keyword>